<dbReference type="KEGG" id="alam:RT761_02212"/>
<evidence type="ECO:0000256" key="9">
    <source>
        <dbReference type="ARBA" id="ARBA00023136"/>
    </source>
</evidence>
<keyword evidence="14" id="KW-1185">Reference proteome</keyword>
<evidence type="ECO:0000256" key="6">
    <source>
        <dbReference type="ARBA" id="ARBA00022597"/>
    </source>
</evidence>
<comment type="subcellular location">
    <subcellularLocation>
        <location evidence="2 11">Cell membrane</location>
        <topology evidence="2 11">Multi-pass membrane protein</topology>
    </subcellularLocation>
</comment>
<dbReference type="CDD" id="cd06261">
    <property type="entry name" value="TM_PBP2"/>
    <property type="match status" value="1"/>
</dbReference>
<dbReference type="InterPro" id="IPR035906">
    <property type="entry name" value="MetI-like_sf"/>
</dbReference>
<dbReference type="InterPro" id="IPR050901">
    <property type="entry name" value="BP-dep_ABC_trans_perm"/>
</dbReference>
<feature type="transmembrane region" description="Helical" evidence="11">
    <location>
        <begin position="76"/>
        <end position="101"/>
    </location>
</feature>
<evidence type="ECO:0000256" key="10">
    <source>
        <dbReference type="ARBA" id="ARBA00041109"/>
    </source>
</evidence>
<evidence type="ECO:0000313" key="13">
    <source>
        <dbReference type="EMBL" id="QPM68984.1"/>
    </source>
</evidence>
<dbReference type="AlphaFoldDB" id="A0A7T1AN54"/>
<keyword evidence="8 11" id="KW-1133">Transmembrane helix</keyword>
<feature type="transmembrane region" description="Helical" evidence="11">
    <location>
        <begin position="217"/>
        <end position="239"/>
    </location>
</feature>
<keyword evidence="9 11" id="KW-0472">Membrane</keyword>
<accession>A0A7T1AN54</accession>
<evidence type="ECO:0000256" key="8">
    <source>
        <dbReference type="ARBA" id="ARBA00022989"/>
    </source>
</evidence>
<organism evidence="13 14">
    <name type="scientific">Atribacter laminatus</name>
    <dbReference type="NCBI Taxonomy" id="2847778"/>
    <lineage>
        <taxon>Bacteria</taxon>
        <taxon>Pseudomonadati</taxon>
        <taxon>Atribacterota</taxon>
        <taxon>Atribacteria</taxon>
        <taxon>Atribacterales</taxon>
        <taxon>Atribacteraceae</taxon>
        <taxon>Atribacter</taxon>
    </lineage>
</organism>
<keyword evidence="5" id="KW-1003">Cell membrane</keyword>
<feature type="transmembrane region" description="Helical" evidence="11">
    <location>
        <begin position="20"/>
        <end position="39"/>
    </location>
</feature>
<evidence type="ECO:0000259" key="12">
    <source>
        <dbReference type="PROSITE" id="PS50928"/>
    </source>
</evidence>
<evidence type="ECO:0000313" key="14">
    <source>
        <dbReference type="Proteomes" id="UP000594463"/>
    </source>
</evidence>
<evidence type="ECO:0000256" key="2">
    <source>
        <dbReference type="ARBA" id="ARBA00004651"/>
    </source>
</evidence>
<proteinExistence type="inferred from homology"/>
<keyword evidence="4 11" id="KW-0813">Transport</keyword>
<dbReference type="GO" id="GO:0005886">
    <property type="term" value="C:plasma membrane"/>
    <property type="evidence" value="ECO:0007669"/>
    <property type="project" value="UniProtKB-SubCell"/>
</dbReference>
<evidence type="ECO:0000256" key="7">
    <source>
        <dbReference type="ARBA" id="ARBA00022692"/>
    </source>
</evidence>
<dbReference type="PANTHER" id="PTHR32243:SF50">
    <property type="entry name" value="MALTOSE_MALTODEXTRIN TRANSPORT SYSTEM PERMEASE PROTEIN MALG"/>
    <property type="match status" value="1"/>
</dbReference>
<evidence type="ECO:0000256" key="4">
    <source>
        <dbReference type="ARBA" id="ARBA00022448"/>
    </source>
</evidence>
<feature type="transmembrane region" description="Helical" evidence="11">
    <location>
        <begin position="246"/>
        <end position="267"/>
    </location>
</feature>
<comment type="function">
    <text evidence="1">Part of the ABC transporter complex MalEFGK involved in maltose/maltodextrin import. Probably responsible for the translocation of the substrate across the membrane.</text>
</comment>
<dbReference type="Proteomes" id="UP000594463">
    <property type="component" value="Chromosome"/>
</dbReference>
<feature type="transmembrane region" description="Helical" evidence="11">
    <location>
        <begin position="189"/>
        <end position="211"/>
    </location>
</feature>
<feature type="transmembrane region" description="Helical" evidence="11">
    <location>
        <begin position="147"/>
        <end position="168"/>
    </location>
</feature>
<keyword evidence="7 11" id="KW-0812">Transmembrane</keyword>
<dbReference type="SUPFAM" id="SSF161098">
    <property type="entry name" value="MetI-like"/>
    <property type="match status" value="1"/>
</dbReference>
<feature type="domain" description="ABC transmembrane type-1" evidence="12">
    <location>
        <begin position="77"/>
        <end position="267"/>
    </location>
</feature>
<protein>
    <recommendedName>
        <fullName evidence="10">Maltose/maltodextrin transport system permease protein MalG</fullName>
    </recommendedName>
</protein>
<dbReference type="PANTHER" id="PTHR32243">
    <property type="entry name" value="MALTOSE TRANSPORT SYSTEM PERMEASE-RELATED"/>
    <property type="match status" value="1"/>
</dbReference>
<dbReference type="Gene3D" id="1.10.3720.10">
    <property type="entry name" value="MetI-like"/>
    <property type="match status" value="1"/>
</dbReference>
<feature type="transmembrane region" description="Helical" evidence="11">
    <location>
        <begin position="113"/>
        <end position="135"/>
    </location>
</feature>
<evidence type="ECO:0000256" key="1">
    <source>
        <dbReference type="ARBA" id="ARBA00002264"/>
    </source>
</evidence>
<dbReference type="Pfam" id="PF00528">
    <property type="entry name" value="BPD_transp_1"/>
    <property type="match status" value="1"/>
</dbReference>
<comment type="similarity">
    <text evidence="3">Belongs to the binding-protein-dependent transport system permease family. MalFG subfamily.</text>
</comment>
<dbReference type="PROSITE" id="PS50928">
    <property type="entry name" value="ABC_TM1"/>
    <property type="match status" value="1"/>
</dbReference>
<evidence type="ECO:0000256" key="5">
    <source>
        <dbReference type="ARBA" id="ARBA00022475"/>
    </source>
</evidence>
<name>A0A7T1AN54_ATRLM</name>
<dbReference type="EMBL" id="CP065383">
    <property type="protein sequence ID" value="QPM68984.1"/>
    <property type="molecule type" value="Genomic_DNA"/>
</dbReference>
<evidence type="ECO:0000256" key="3">
    <source>
        <dbReference type="ARBA" id="ARBA00009047"/>
    </source>
</evidence>
<dbReference type="RefSeq" id="WP_218111474.1">
    <property type="nucleotide sequence ID" value="NZ_CP065383.1"/>
</dbReference>
<dbReference type="InterPro" id="IPR000515">
    <property type="entry name" value="MetI-like"/>
</dbReference>
<sequence length="281" mass="31788">MSSIVKKINAKKRSSNAWVWIGYILILIFFLTPIVWTILTSFKPQDLIHSTKPIFFFKPSLFNYRDVIQNSYILKFFYNSIIISTVACLIAIVFGTLAAYSFSRFKIKKREDIAFWILSTRMLPAIASVIPIYLIASNFGLLDTYTILILLYASFNIPYVVWIMRGFFADIPREIEEAAQVDGCSLFGVFWKIVLPLSIAGLVSTAVFIFVLSINEFIFALILTSIKSKTLPLAIAALITDRGIQWGQMCASGTILLIPLIIFYAFIQKQLVRGLTFGAIK</sequence>
<evidence type="ECO:0000256" key="11">
    <source>
        <dbReference type="RuleBase" id="RU363032"/>
    </source>
</evidence>
<keyword evidence="6" id="KW-0762">Sugar transport</keyword>
<reference evidence="13 14" key="1">
    <citation type="journal article" date="2021" name="Nat. Commun.">
        <title>Isolation of a member of the candidate phylum Atribacteria reveals a unique cell membrane structure.</title>
        <authorList>
            <person name="Taiki K."/>
            <person name="Nobu M.K."/>
            <person name="Kusada H."/>
            <person name="Meng X.-Y."/>
            <person name="Hosoki N."/>
            <person name="Uematsu K."/>
            <person name="Yoshioka H."/>
            <person name="Kamagata Y."/>
            <person name="Tamaki H."/>
        </authorList>
    </citation>
    <scope>NUCLEOTIDE SEQUENCE [LARGE SCALE GENOMIC DNA]</scope>
    <source>
        <strain evidence="13 14">RT761</strain>
    </source>
</reference>
<dbReference type="GO" id="GO:0055085">
    <property type="term" value="P:transmembrane transport"/>
    <property type="evidence" value="ECO:0007669"/>
    <property type="project" value="InterPro"/>
</dbReference>
<gene>
    <name evidence="13" type="primary">sugB_21</name>
    <name evidence="13" type="ORF">RT761_02212</name>
</gene>